<evidence type="ECO:0000313" key="1">
    <source>
        <dbReference type="EMBL" id="MDR6940870.1"/>
    </source>
</evidence>
<name>A0ABU1T648_9SPHI</name>
<proteinExistence type="predicted"/>
<dbReference type="RefSeq" id="WP_310092022.1">
    <property type="nucleotide sequence ID" value="NZ_JAVDUU010000001.1"/>
</dbReference>
<comment type="caution">
    <text evidence="1">The sequence shown here is derived from an EMBL/GenBank/DDBJ whole genome shotgun (WGS) entry which is preliminary data.</text>
</comment>
<dbReference type="EMBL" id="JAVDUU010000001">
    <property type="protein sequence ID" value="MDR6940870.1"/>
    <property type="molecule type" value="Genomic_DNA"/>
</dbReference>
<evidence type="ECO:0000313" key="2">
    <source>
        <dbReference type="Proteomes" id="UP001247620"/>
    </source>
</evidence>
<organism evidence="1 2">
    <name type="scientific">Mucilaginibacter pocheonensis</name>
    <dbReference type="NCBI Taxonomy" id="398050"/>
    <lineage>
        <taxon>Bacteria</taxon>
        <taxon>Pseudomonadati</taxon>
        <taxon>Bacteroidota</taxon>
        <taxon>Sphingobacteriia</taxon>
        <taxon>Sphingobacteriales</taxon>
        <taxon>Sphingobacteriaceae</taxon>
        <taxon>Mucilaginibacter</taxon>
    </lineage>
</organism>
<gene>
    <name evidence="1" type="ORF">J2W55_000698</name>
</gene>
<accession>A0ABU1T648</accession>
<sequence length="62" mass="6843">MLHSVQHDKENVKKGDVKHKSVVILSDSEGSSSPCCAPAFLLKKMLHSVQHDKENVKKGCKT</sequence>
<dbReference type="Proteomes" id="UP001247620">
    <property type="component" value="Unassembled WGS sequence"/>
</dbReference>
<protein>
    <submittedName>
        <fullName evidence="1">Uncharacterized protein</fullName>
    </submittedName>
</protein>
<keyword evidence="2" id="KW-1185">Reference proteome</keyword>
<reference evidence="1 2" key="1">
    <citation type="submission" date="2023-07" db="EMBL/GenBank/DDBJ databases">
        <title>Sorghum-associated microbial communities from plants grown in Nebraska, USA.</title>
        <authorList>
            <person name="Schachtman D."/>
        </authorList>
    </citation>
    <scope>NUCLEOTIDE SEQUENCE [LARGE SCALE GENOMIC DNA]</scope>
    <source>
        <strain evidence="1 2">3262</strain>
    </source>
</reference>